<reference evidence="2 3" key="1">
    <citation type="journal article" date="2020" name="bioRxiv">
        <title>Whole genome comparisons of ergot fungi reveals the divergence and evolution of species within the genus Claviceps are the result of varying mechanisms driving genome evolution and host range expansion.</title>
        <authorList>
            <person name="Wyka S.A."/>
            <person name="Mondo S.J."/>
            <person name="Liu M."/>
            <person name="Dettman J."/>
            <person name="Nalam V."/>
            <person name="Broders K.D."/>
        </authorList>
    </citation>
    <scope>NUCLEOTIDE SEQUENCE [LARGE SCALE GENOMIC DNA]</scope>
    <source>
        <strain evidence="2 3">Clav52</strain>
    </source>
</reference>
<keyword evidence="3" id="KW-1185">Reference proteome</keyword>
<evidence type="ECO:0000256" key="1">
    <source>
        <dbReference type="SAM" id="SignalP"/>
    </source>
</evidence>
<dbReference type="Proteomes" id="UP000707071">
    <property type="component" value="Unassembled WGS sequence"/>
</dbReference>
<protein>
    <submittedName>
        <fullName evidence="2">Uncharacterized protein</fullName>
    </submittedName>
</protein>
<dbReference type="EMBL" id="SRRH01000344">
    <property type="protein sequence ID" value="KAG6290742.1"/>
    <property type="molecule type" value="Genomic_DNA"/>
</dbReference>
<organism evidence="2 3">
    <name type="scientific">Claviceps aff. purpurea</name>
    <dbReference type="NCBI Taxonomy" id="1967640"/>
    <lineage>
        <taxon>Eukaryota</taxon>
        <taxon>Fungi</taxon>
        <taxon>Dikarya</taxon>
        <taxon>Ascomycota</taxon>
        <taxon>Pezizomycotina</taxon>
        <taxon>Sordariomycetes</taxon>
        <taxon>Hypocreomycetidae</taxon>
        <taxon>Hypocreales</taxon>
        <taxon>Clavicipitaceae</taxon>
        <taxon>Claviceps</taxon>
    </lineage>
</organism>
<keyword evidence="1" id="KW-0732">Signal</keyword>
<evidence type="ECO:0000313" key="2">
    <source>
        <dbReference type="EMBL" id="KAG6290742.1"/>
    </source>
</evidence>
<evidence type="ECO:0000313" key="3">
    <source>
        <dbReference type="Proteomes" id="UP000707071"/>
    </source>
</evidence>
<dbReference type="AlphaFoldDB" id="A0A9P7QEB0"/>
<gene>
    <name evidence="2" type="ORF">E4U09_004290</name>
</gene>
<feature type="chain" id="PRO_5040226768" evidence="1">
    <location>
        <begin position="17"/>
        <end position="111"/>
    </location>
</feature>
<name>A0A9P7QEB0_9HYPO</name>
<accession>A0A9P7QEB0</accession>
<comment type="caution">
    <text evidence="2">The sequence shown here is derived from an EMBL/GenBank/DDBJ whole genome shotgun (WGS) entry which is preliminary data.</text>
</comment>
<sequence length="111" mass="12470">MHALSLLALLLPLVTAKFYDECSCSSYNVGSDWEQNDVLTEYICTVYYRTAAQYDRITKRCVANPDWGTFDGGLWSEDCKAASVHGYFPIKNGKPDLWWAPITNTDANSSC</sequence>
<feature type="signal peptide" evidence="1">
    <location>
        <begin position="1"/>
        <end position="16"/>
    </location>
</feature>
<proteinExistence type="predicted"/>